<comment type="caution">
    <text evidence="1">The sequence shown here is derived from an EMBL/GenBank/DDBJ whole genome shotgun (WGS) entry which is preliminary data.</text>
</comment>
<accession>A0A6S7IF63</accession>
<evidence type="ECO:0000313" key="1">
    <source>
        <dbReference type="EMBL" id="CAB4015743.1"/>
    </source>
</evidence>
<dbReference type="AlphaFoldDB" id="A0A6S7IF63"/>
<keyword evidence="2" id="KW-1185">Reference proteome</keyword>
<reference evidence="1" key="1">
    <citation type="submission" date="2020-04" db="EMBL/GenBank/DDBJ databases">
        <authorList>
            <person name="Alioto T."/>
            <person name="Alioto T."/>
            <person name="Gomez Garrido J."/>
        </authorList>
    </citation>
    <scope>NUCLEOTIDE SEQUENCE</scope>
    <source>
        <strain evidence="1">A484AB</strain>
    </source>
</reference>
<organism evidence="1 2">
    <name type="scientific">Paramuricea clavata</name>
    <name type="common">Red gorgonian</name>
    <name type="synonym">Violescent sea-whip</name>
    <dbReference type="NCBI Taxonomy" id="317549"/>
    <lineage>
        <taxon>Eukaryota</taxon>
        <taxon>Metazoa</taxon>
        <taxon>Cnidaria</taxon>
        <taxon>Anthozoa</taxon>
        <taxon>Octocorallia</taxon>
        <taxon>Malacalcyonacea</taxon>
        <taxon>Plexauridae</taxon>
        <taxon>Paramuricea</taxon>
    </lineage>
</organism>
<dbReference type="Proteomes" id="UP001152795">
    <property type="component" value="Unassembled WGS sequence"/>
</dbReference>
<name>A0A6S7IF63_PARCT</name>
<gene>
    <name evidence="1" type="ORF">PACLA_8A053925</name>
</gene>
<evidence type="ECO:0000313" key="2">
    <source>
        <dbReference type="Proteomes" id="UP001152795"/>
    </source>
</evidence>
<dbReference type="EMBL" id="CACRXK020008826">
    <property type="protein sequence ID" value="CAB4015743.1"/>
    <property type="molecule type" value="Genomic_DNA"/>
</dbReference>
<protein>
    <submittedName>
        <fullName evidence="1">Uncharacterized protein</fullName>
    </submittedName>
</protein>
<sequence length="113" mass="12306">MKLILQIIIIVIVLVIDHVQPKPTFDTELTLTNSPCGYTLCPFNTRCIAVDGAARCEPVLDLDPICSNVECNLDQKCALLDGKATCQQACSYDRDCQLKLVGSSCDTLLGICK</sequence>
<proteinExistence type="predicted"/>